<reference evidence="5 6" key="1">
    <citation type="submission" date="2023-03" db="EMBL/GenBank/DDBJ databases">
        <title>Novel Species.</title>
        <authorList>
            <person name="Ma S."/>
        </authorList>
    </citation>
    <scope>NUCLEOTIDE SEQUENCE [LARGE SCALE GENOMIC DNA]</scope>
    <source>
        <strain evidence="5 6">B11</strain>
    </source>
</reference>
<dbReference type="CDD" id="cd07377">
    <property type="entry name" value="WHTH_GntR"/>
    <property type="match status" value="1"/>
</dbReference>
<evidence type="ECO:0000313" key="5">
    <source>
        <dbReference type="EMBL" id="WZL76785.1"/>
    </source>
</evidence>
<dbReference type="PROSITE" id="PS50949">
    <property type="entry name" value="HTH_GNTR"/>
    <property type="match status" value="1"/>
</dbReference>
<organism evidence="5 6">
    <name type="scientific">Thermatribacter velox</name>
    <dbReference type="NCBI Taxonomy" id="3039681"/>
    <lineage>
        <taxon>Bacteria</taxon>
        <taxon>Pseudomonadati</taxon>
        <taxon>Atribacterota</taxon>
        <taxon>Atribacteria</taxon>
        <taxon>Atribacterales</taxon>
        <taxon>Thermatribacteraceae</taxon>
        <taxon>Thermatribacter</taxon>
    </lineage>
</organism>
<dbReference type="InterPro" id="IPR050679">
    <property type="entry name" value="Bact_HTH_transcr_reg"/>
</dbReference>
<dbReference type="InterPro" id="IPR011663">
    <property type="entry name" value="UTRA"/>
</dbReference>
<keyword evidence="6" id="KW-1185">Reference proteome</keyword>
<dbReference type="Gene3D" id="1.10.10.10">
    <property type="entry name" value="Winged helix-like DNA-binding domain superfamily/Winged helix DNA-binding domain"/>
    <property type="match status" value="1"/>
</dbReference>
<keyword evidence="2" id="KW-0238">DNA-binding</keyword>
<dbReference type="PANTHER" id="PTHR44846">
    <property type="entry name" value="MANNOSYL-D-GLYCERATE TRANSPORT/METABOLISM SYSTEM REPRESSOR MNGR-RELATED"/>
    <property type="match status" value="1"/>
</dbReference>
<keyword evidence="3" id="KW-0804">Transcription</keyword>
<sequence>MAHNDLPLYLKIYHQLREEIESGKYRVGDLLPSEEELAETFQASRTTIRNALQELEKDNFIFRKRGKGTIVQEPKTAQNLNYISSFTETLRSKGVEVATGTLTVELVPAPPKVAGALDLERGELVYLVQRTRIAGGLPIAFITNYLLPRMVPDLEKKKEALRTKGLYQLLEEEYGLRLHRAVETIEAYLSGPLEADLLHIPEKMPLFHTVRVVYLEDGIPFEVDISVIRADKYEYKVFLEGRPKENRRSLK</sequence>
<dbReference type="RefSeq" id="WP_369018949.1">
    <property type="nucleotide sequence ID" value="NZ_CP121689.1"/>
</dbReference>
<proteinExistence type="predicted"/>
<dbReference type="SUPFAM" id="SSF64288">
    <property type="entry name" value="Chorismate lyase-like"/>
    <property type="match status" value="1"/>
</dbReference>
<dbReference type="Pfam" id="PF07702">
    <property type="entry name" value="UTRA"/>
    <property type="match status" value="1"/>
</dbReference>
<dbReference type="InterPro" id="IPR036388">
    <property type="entry name" value="WH-like_DNA-bd_sf"/>
</dbReference>
<dbReference type="EMBL" id="CP121689">
    <property type="protein sequence ID" value="WZL76785.1"/>
    <property type="molecule type" value="Genomic_DNA"/>
</dbReference>
<evidence type="ECO:0000256" key="3">
    <source>
        <dbReference type="ARBA" id="ARBA00023163"/>
    </source>
</evidence>
<keyword evidence="1" id="KW-0805">Transcription regulation</keyword>
<protein>
    <submittedName>
        <fullName evidence="5">GntR family transcriptional regulator</fullName>
    </submittedName>
</protein>
<dbReference type="InterPro" id="IPR028978">
    <property type="entry name" value="Chorismate_lyase_/UTRA_dom_sf"/>
</dbReference>
<dbReference type="InterPro" id="IPR000524">
    <property type="entry name" value="Tscrpt_reg_HTH_GntR"/>
</dbReference>
<dbReference type="SUPFAM" id="SSF46785">
    <property type="entry name" value="Winged helix' DNA-binding domain"/>
    <property type="match status" value="1"/>
</dbReference>
<evidence type="ECO:0000259" key="4">
    <source>
        <dbReference type="PROSITE" id="PS50949"/>
    </source>
</evidence>
<dbReference type="PRINTS" id="PR00035">
    <property type="entry name" value="HTHGNTR"/>
</dbReference>
<gene>
    <name evidence="5" type="ORF">QBE54_03390</name>
</gene>
<evidence type="ECO:0000256" key="2">
    <source>
        <dbReference type="ARBA" id="ARBA00023125"/>
    </source>
</evidence>
<evidence type="ECO:0000313" key="6">
    <source>
        <dbReference type="Proteomes" id="UP001461341"/>
    </source>
</evidence>
<evidence type="ECO:0000256" key="1">
    <source>
        <dbReference type="ARBA" id="ARBA00023015"/>
    </source>
</evidence>
<dbReference type="Proteomes" id="UP001461341">
    <property type="component" value="Chromosome"/>
</dbReference>
<name>A0ABZ2YCQ0_9BACT</name>
<dbReference type="PANTHER" id="PTHR44846:SF1">
    <property type="entry name" value="MANNOSYL-D-GLYCERATE TRANSPORT_METABOLISM SYSTEM REPRESSOR MNGR-RELATED"/>
    <property type="match status" value="1"/>
</dbReference>
<dbReference type="SMART" id="SM00866">
    <property type="entry name" value="UTRA"/>
    <property type="match status" value="1"/>
</dbReference>
<dbReference type="Pfam" id="PF00392">
    <property type="entry name" value="GntR"/>
    <property type="match status" value="1"/>
</dbReference>
<feature type="domain" description="HTH gntR-type" evidence="4">
    <location>
        <begin position="6"/>
        <end position="74"/>
    </location>
</feature>
<dbReference type="SMART" id="SM00345">
    <property type="entry name" value="HTH_GNTR"/>
    <property type="match status" value="1"/>
</dbReference>
<dbReference type="Gene3D" id="3.40.1410.10">
    <property type="entry name" value="Chorismate lyase-like"/>
    <property type="match status" value="1"/>
</dbReference>
<dbReference type="InterPro" id="IPR036390">
    <property type="entry name" value="WH_DNA-bd_sf"/>
</dbReference>
<accession>A0ABZ2YCQ0</accession>